<dbReference type="Gene3D" id="2.30.110.10">
    <property type="entry name" value="Electron Transport, Fmn-binding Protein, Chain A"/>
    <property type="match status" value="1"/>
</dbReference>
<dbReference type="InterPro" id="IPR012349">
    <property type="entry name" value="Split_barrel_FMN-bd"/>
</dbReference>
<protein>
    <recommendedName>
        <fullName evidence="1">Pyridoxamine 5'-phosphate oxidase N-terminal domain-containing protein</fullName>
    </recommendedName>
</protein>
<reference evidence="2 3" key="1">
    <citation type="submission" date="2020-08" db="EMBL/GenBank/DDBJ databases">
        <title>Sequencing the genomes of 1000 actinobacteria strains.</title>
        <authorList>
            <person name="Klenk H.-P."/>
        </authorList>
    </citation>
    <scope>NUCLEOTIDE SEQUENCE [LARGE SCALE GENOMIC DNA]</scope>
    <source>
        <strain evidence="2 3">DSM 19081</strain>
    </source>
</reference>
<proteinExistence type="predicted"/>
<feature type="domain" description="Pyridoxamine 5'-phosphate oxidase N-terminal" evidence="1">
    <location>
        <begin position="17"/>
        <end position="131"/>
    </location>
</feature>
<sequence>MNALRWENEDLGSADLAQKVLQRPLFAHLATASGDGPRDSPVWFLWEDEALWILSNYEADSFPRRIEADDRCAVGVVDFDVATGRVLHVGFRGTASLTAHDAARARRLLRRYLGPEESAWDPRFSAVPGDPIWVLLRFHPETGVVRDQSYQR</sequence>
<dbReference type="AlphaFoldDB" id="A0A839FVN0"/>
<accession>A0A839FVN0</accession>
<dbReference type="Proteomes" id="UP000546252">
    <property type="component" value="Unassembled WGS sequence"/>
</dbReference>
<evidence type="ECO:0000313" key="2">
    <source>
        <dbReference type="EMBL" id="MBA8920827.1"/>
    </source>
</evidence>
<comment type="caution">
    <text evidence="2">The sequence shown here is derived from an EMBL/GenBank/DDBJ whole genome shotgun (WGS) entry which is preliminary data.</text>
</comment>
<gene>
    <name evidence="2" type="ORF">HNR24_000760</name>
</gene>
<name>A0A839FVN0_9MICC</name>
<dbReference type="SUPFAM" id="SSF50475">
    <property type="entry name" value="FMN-binding split barrel"/>
    <property type="match status" value="1"/>
</dbReference>
<dbReference type="RefSeq" id="WP_220477154.1">
    <property type="nucleotide sequence ID" value="NZ_BAAAKT010000002.1"/>
</dbReference>
<dbReference type="Pfam" id="PF01243">
    <property type="entry name" value="PNPOx_N"/>
    <property type="match status" value="1"/>
</dbReference>
<organism evidence="2 3">
    <name type="scientific">Nesterenkonia jeotgali</name>
    <dbReference type="NCBI Taxonomy" id="317018"/>
    <lineage>
        <taxon>Bacteria</taxon>
        <taxon>Bacillati</taxon>
        <taxon>Actinomycetota</taxon>
        <taxon>Actinomycetes</taxon>
        <taxon>Micrococcales</taxon>
        <taxon>Micrococcaceae</taxon>
        <taxon>Nesterenkonia</taxon>
    </lineage>
</organism>
<evidence type="ECO:0000313" key="3">
    <source>
        <dbReference type="Proteomes" id="UP000546252"/>
    </source>
</evidence>
<dbReference type="EMBL" id="JACJIH010000001">
    <property type="protein sequence ID" value="MBA8920827.1"/>
    <property type="molecule type" value="Genomic_DNA"/>
</dbReference>
<evidence type="ECO:0000259" key="1">
    <source>
        <dbReference type="Pfam" id="PF01243"/>
    </source>
</evidence>
<dbReference type="InterPro" id="IPR011576">
    <property type="entry name" value="Pyridox_Oxase_N"/>
</dbReference>